<feature type="region of interest" description="Disordered" evidence="1">
    <location>
        <begin position="1"/>
        <end position="122"/>
    </location>
</feature>
<keyword evidence="4" id="KW-1185">Reference proteome</keyword>
<proteinExistence type="predicted"/>
<keyword evidence="2" id="KW-0812">Transmembrane</keyword>
<dbReference type="AlphaFoldDB" id="A0AAE0HN50"/>
<comment type="caution">
    <text evidence="3">The sequence shown here is derived from an EMBL/GenBank/DDBJ whole genome shotgun (WGS) entry which is preliminary data.</text>
</comment>
<feature type="compositionally biased region" description="Low complexity" evidence="1">
    <location>
        <begin position="110"/>
        <end position="119"/>
    </location>
</feature>
<gene>
    <name evidence="3" type="ORF">B0H64DRAFT_439966</name>
</gene>
<keyword evidence="2" id="KW-1133">Transmembrane helix</keyword>
<sequence length="211" mass="22241">MATVPEPSASHTRAPSSRQDDQIYIPSEENEYELSTAAPIDPPPSYRSRKASTTHDPATALATPPPSQDPNITITHPAPAARPSTSSNPPPYPLPTRNPRRSQAHITDATTTPSPSSTSRQRPSLGDIAWAAVLLLVVLFLALAALFSCTVAVMSIAHPGRVTYENAGAFFARAGYAVVVEVGVLCMVGGVYLCIRRRRACGGVVREGGGG</sequence>
<dbReference type="RefSeq" id="XP_062663117.1">
    <property type="nucleotide sequence ID" value="XM_062806455.1"/>
</dbReference>
<reference evidence="3" key="1">
    <citation type="journal article" date="2023" name="Mol. Phylogenet. Evol.">
        <title>Genome-scale phylogeny and comparative genomics of the fungal order Sordariales.</title>
        <authorList>
            <person name="Hensen N."/>
            <person name="Bonometti L."/>
            <person name="Westerberg I."/>
            <person name="Brannstrom I.O."/>
            <person name="Guillou S."/>
            <person name="Cros-Aarteil S."/>
            <person name="Calhoun S."/>
            <person name="Haridas S."/>
            <person name="Kuo A."/>
            <person name="Mondo S."/>
            <person name="Pangilinan J."/>
            <person name="Riley R."/>
            <person name="LaButti K."/>
            <person name="Andreopoulos B."/>
            <person name="Lipzen A."/>
            <person name="Chen C."/>
            <person name="Yan M."/>
            <person name="Daum C."/>
            <person name="Ng V."/>
            <person name="Clum A."/>
            <person name="Steindorff A."/>
            <person name="Ohm R.A."/>
            <person name="Martin F."/>
            <person name="Silar P."/>
            <person name="Natvig D.O."/>
            <person name="Lalanne C."/>
            <person name="Gautier V."/>
            <person name="Ament-Velasquez S.L."/>
            <person name="Kruys A."/>
            <person name="Hutchinson M.I."/>
            <person name="Powell A.J."/>
            <person name="Barry K."/>
            <person name="Miller A.N."/>
            <person name="Grigoriev I.V."/>
            <person name="Debuchy R."/>
            <person name="Gladieux P."/>
            <person name="Hiltunen Thoren M."/>
            <person name="Johannesson H."/>
        </authorList>
    </citation>
    <scope>NUCLEOTIDE SEQUENCE</scope>
    <source>
        <strain evidence="3">CBS 168.71</strain>
    </source>
</reference>
<evidence type="ECO:0000256" key="2">
    <source>
        <dbReference type="SAM" id="Phobius"/>
    </source>
</evidence>
<evidence type="ECO:0000313" key="3">
    <source>
        <dbReference type="EMBL" id="KAK3299603.1"/>
    </source>
</evidence>
<name>A0AAE0HN50_9PEZI</name>
<dbReference type="GeneID" id="87843403"/>
<feature type="transmembrane region" description="Helical" evidence="2">
    <location>
        <begin position="174"/>
        <end position="195"/>
    </location>
</feature>
<reference evidence="3" key="2">
    <citation type="submission" date="2023-06" db="EMBL/GenBank/DDBJ databases">
        <authorList>
            <consortium name="Lawrence Berkeley National Laboratory"/>
            <person name="Haridas S."/>
            <person name="Hensen N."/>
            <person name="Bonometti L."/>
            <person name="Westerberg I."/>
            <person name="Brannstrom I.O."/>
            <person name="Guillou S."/>
            <person name="Cros-Aarteil S."/>
            <person name="Calhoun S."/>
            <person name="Kuo A."/>
            <person name="Mondo S."/>
            <person name="Pangilinan J."/>
            <person name="Riley R."/>
            <person name="Labutti K."/>
            <person name="Andreopoulos B."/>
            <person name="Lipzen A."/>
            <person name="Chen C."/>
            <person name="Yanf M."/>
            <person name="Daum C."/>
            <person name="Ng V."/>
            <person name="Clum A."/>
            <person name="Steindorff A."/>
            <person name="Ohm R."/>
            <person name="Martin F."/>
            <person name="Silar P."/>
            <person name="Natvig D."/>
            <person name="Lalanne C."/>
            <person name="Gautier V."/>
            <person name="Ament-Velasquez S.L."/>
            <person name="Kruys A."/>
            <person name="Hutchinson M.I."/>
            <person name="Powell A.J."/>
            <person name="Barry K."/>
            <person name="Miller A.N."/>
            <person name="Grigoriev I.V."/>
            <person name="Debuchy R."/>
            <person name="Gladieux P."/>
            <person name="Thoren M.H."/>
            <person name="Johannesson H."/>
        </authorList>
    </citation>
    <scope>NUCLEOTIDE SEQUENCE</scope>
    <source>
        <strain evidence="3">CBS 168.71</strain>
    </source>
</reference>
<keyword evidence="2" id="KW-0472">Membrane</keyword>
<accession>A0AAE0HN50</accession>
<feature type="transmembrane region" description="Helical" evidence="2">
    <location>
        <begin position="128"/>
        <end position="154"/>
    </location>
</feature>
<evidence type="ECO:0000313" key="4">
    <source>
        <dbReference type="Proteomes" id="UP001278766"/>
    </source>
</evidence>
<evidence type="ECO:0000256" key="1">
    <source>
        <dbReference type="SAM" id="MobiDB-lite"/>
    </source>
</evidence>
<organism evidence="3 4">
    <name type="scientific">Chaetomium fimeti</name>
    <dbReference type="NCBI Taxonomy" id="1854472"/>
    <lineage>
        <taxon>Eukaryota</taxon>
        <taxon>Fungi</taxon>
        <taxon>Dikarya</taxon>
        <taxon>Ascomycota</taxon>
        <taxon>Pezizomycotina</taxon>
        <taxon>Sordariomycetes</taxon>
        <taxon>Sordariomycetidae</taxon>
        <taxon>Sordariales</taxon>
        <taxon>Chaetomiaceae</taxon>
        <taxon>Chaetomium</taxon>
    </lineage>
</organism>
<dbReference type="EMBL" id="JAUEPN010000002">
    <property type="protein sequence ID" value="KAK3299603.1"/>
    <property type="molecule type" value="Genomic_DNA"/>
</dbReference>
<dbReference type="Proteomes" id="UP001278766">
    <property type="component" value="Unassembled WGS sequence"/>
</dbReference>
<protein>
    <submittedName>
        <fullName evidence="3">Uncharacterized protein</fullName>
    </submittedName>
</protein>